<dbReference type="OrthoDB" id="9804551at2"/>
<comment type="pathway">
    <text evidence="7 9">Lipid metabolism; fatty acid biosynthesis.</text>
</comment>
<dbReference type="InterPro" id="IPR009081">
    <property type="entry name" value="PP-bd_ACP"/>
</dbReference>
<protein>
    <recommendedName>
        <fullName evidence="7 8">Acyl carrier protein</fullName>
        <shortName evidence="7">ACP</shortName>
    </recommendedName>
</protein>
<dbReference type="PROSITE" id="PS50075">
    <property type="entry name" value="CARRIER"/>
    <property type="match status" value="1"/>
</dbReference>
<comment type="PTM">
    <text evidence="7">4'-phosphopantetheine is transferred from CoA to a specific serine of apo-ACP by AcpS. This modification is essential for activity because fatty acids are bound in thioester linkage to the sulfhydryl of the prosthetic group.</text>
</comment>
<accession>A0A5N1IEZ7</accession>
<dbReference type="NCBIfam" id="NF002148">
    <property type="entry name" value="PRK00982.1-2"/>
    <property type="match status" value="1"/>
</dbReference>
<evidence type="ECO:0000313" key="13">
    <source>
        <dbReference type="Proteomes" id="UP000327236"/>
    </source>
</evidence>
<dbReference type="GeneID" id="31742812"/>
<evidence type="ECO:0000256" key="8">
    <source>
        <dbReference type="NCBIfam" id="TIGR00517"/>
    </source>
</evidence>
<dbReference type="GO" id="GO:0016020">
    <property type="term" value="C:membrane"/>
    <property type="evidence" value="ECO:0007669"/>
    <property type="project" value="GOC"/>
</dbReference>
<evidence type="ECO:0000313" key="12">
    <source>
        <dbReference type="EMBL" id="MEL0564768.1"/>
    </source>
</evidence>
<evidence type="ECO:0000256" key="3">
    <source>
        <dbReference type="ARBA" id="ARBA00022553"/>
    </source>
</evidence>
<dbReference type="SUPFAM" id="SSF47336">
    <property type="entry name" value="ACP-like"/>
    <property type="match status" value="1"/>
</dbReference>
<comment type="similarity">
    <text evidence="7">Belongs to the acyl carrier protein (ACP) family.</text>
</comment>
<dbReference type="GO" id="GO:0005829">
    <property type="term" value="C:cytosol"/>
    <property type="evidence" value="ECO:0007669"/>
    <property type="project" value="TreeGrafter"/>
</dbReference>
<dbReference type="Gene3D" id="1.10.1200.10">
    <property type="entry name" value="ACP-like"/>
    <property type="match status" value="1"/>
</dbReference>
<dbReference type="NCBIfam" id="NF002150">
    <property type="entry name" value="PRK00982.1-4"/>
    <property type="match status" value="1"/>
</dbReference>
<proteinExistence type="inferred from homology"/>
<reference evidence="12 14" key="2">
    <citation type="submission" date="2024-04" db="EMBL/GenBank/DDBJ databases">
        <title>Three lactobacilli isolated from voided urine samples from females with type 2 diabetes.</title>
        <authorList>
            <person name="Kula A."/>
            <person name="Stegman N."/>
            <person name="Putonti C."/>
        </authorList>
    </citation>
    <scope>NUCLEOTIDE SEQUENCE [LARGE SCALE GENOMIC DNA]</scope>
    <source>
        <strain evidence="12 14">1855</strain>
    </source>
</reference>
<dbReference type="Proteomes" id="UP000327236">
    <property type="component" value="Unassembled WGS sequence"/>
</dbReference>
<dbReference type="Proteomes" id="UP001385848">
    <property type="component" value="Unassembled WGS sequence"/>
</dbReference>
<dbReference type="EMBL" id="VYWW01000002">
    <property type="protein sequence ID" value="KAA9324235.1"/>
    <property type="molecule type" value="Genomic_DNA"/>
</dbReference>
<evidence type="ECO:0000259" key="10">
    <source>
        <dbReference type="PROSITE" id="PS50075"/>
    </source>
</evidence>
<feature type="modified residue" description="O-(pantetheine 4'-phosphoryl)serine" evidence="7">
    <location>
        <position position="39"/>
    </location>
</feature>
<dbReference type="HAMAP" id="MF_01217">
    <property type="entry name" value="Acyl_carrier"/>
    <property type="match status" value="1"/>
</dbReference>
<evidence type="ECO:0000256" key="5">
    <source>
        <dbReference type="ARBA" id="ARBA00023098"/>
    </source>
</evidence>
<evidence type="ECO:0000256" key="4">
    <source>
        <dbReference type="ARBA" id="ARBA00022832"/>
    </source>
</evidence>
<dbReference type="KEGG" id="lje:BUE77_03715"/>
<evidence type="ECO:0000313" key="14">
    <source>
        <dbReference type="Proteomes" id="UP001385848"/>
    </source>
</evidence>
<evidence type="ECO:0000256" key="7">
    <source>
        <dbReference type="HAMAP-Rule" id="MF_01217"/>
    </source>
</evidence>
<keyword evidence="4 7" id="KW-0276">Fatty acid metabolism</keyword>
<evidence type="ECO:0000313" key="11">
    <source>
        <dbReference type="EMBL" id="KAA9324235.1"/>
    </source>
</evidence>
<dbReference type="GO" id="GO:0009245">
    <property type="term" value="P:lipid A biosynthetic process"/>
    <property type="evidence" value="ECO:0007669"/>
    <property type="project" value="TreeGrafter"/>
</dbReference>
<reference evidence="11 13" key="1">
    <citation type="submission" date="2019-09" db="EMBL/GenBank/DDBJ databases">
        <title>Draft genome sequence assemblies of isolates from the urinary tract.</title>
        <authorList>
            <person name="Mores C.R."/>
            <person name="Putonti C."/>
            <person name="Wolfe A.J."/>
        </authorList>
    </citation>
    <scope>NUCLEOTIDE SEQUENCE [LARGE SCALE GENOMIC DNA]</scope>
    <source>
        <strain evidence="11 13">UMB246</strain>
    </source>
</reference>
<dbReference type="NCBIfam" id="TIGR00517">
    <property type="entry name" value="acyl_carrier"/>
    <property type="match status" value="1"/>
</dbReference>
<dbReference type="RefSeq" id="WP_006584905.1">
    <property type="nucleotide sequence ID" value="NZ_CATOUV010000001.1"/>
</dbReference>
<dbReference type="UniPathway" id="UPA00094"/>
<dbReference type="InterPro" id="IPR036736">
    <property type="entry name" value="ACP-like_sf"/>
</dbReference>
<gene>
    <name evidence="7 11" type="primary">acpP</name>
    <name evidence="12" type="ORF">AAC431_02355</name>
    <name evidence="11" type="ORF">F6H94_00585</name>
</gene>
<organism evidence="11 13">
    <name type="scientific">Lactobacillus jensenii</name>
    <dbReference type="NCBI Taxonomy" id="109790"/>
    <lineage>
        <taxon>Bacteria</taxon>
        <taxon>Bacillati</taxon>
        <taxon>Bacillota</taxon>
        <taxon>Bacilli</taxon>
        <taxon>Lactobacillales</taxon>
        <taxon>Lactobacillaceae</taxon>
        <taxon>Lactobacillus</taxon>
    </lineage>
</organism>
<keyword evidence="14" id="KW-1185">Reference proteome</keyword>
<dbReference type="PANTHER" id="PTHR20863:SF76">
    <property type="entry name" value="CARRIER DOMAIN-CONTAINING PROTEIN"/>
    <property type="match status" value="1"/>
</dbReference>
<sequence>MNETEIFNKVAELLAEHFDIEADKVTNELNFKKDLDGDSINFLEFVMDLEDAFGAEISDEDAAKLETVGQAVDYIKSHQ</sequence>
<comment type="caution">
    <text evidence="11">The sequence shown here is derived from an EMBL/GenBank/DDBJ whole genome shotgun (WGS) entry which is preliminary data.</text>
</comment>
<comment type="function">
    <text evidence="7 9">Carrier of the growing fatty acid chain in fatty acid biosynthesis.</text>
</comment>
<evidence type="ECO:0000256" key="6">
    <source>
        <dbReference type="ARBA" id="ARBA00023160"/>
    </source>
</evidence>
<dbReference type="PANTHER" id="PTHR20863">
    <property type="entry name" value="ACYL CARRIER PROTEIN"/>
    <property type="match status" value="1"/>
</dbReference>
<keyword evidence="2 7" id="KW-0444">Lipid biosynthesis</keyword>
<evidence type="ECO:0000256" key="1">
    <source>
        <dbReference type="ARBA" id="ARBA00022450"/>
    </source>
</evidence>
<evidence type="ECO:0000256" key="2">
    <source>
        <dbReference type="ARBA" id="ARBA00022516"/>
    </source>
</evidence>
<keyword evidence="5 7" id="KW-0443">Lipid metabolism</keyword>
<dbReference type="EMBL" id="JBBVUL010000003">
    <property type="protein sequence ID" value="MEL0564768.1"/>
    <property type="molecule type" value="Genomic_DNA"/>
</dbReference>
<evidence type="ECO:0000256" key="9">
    <source>
        <dbReference type="RuleBase" id="RU003545"/>
    </source>
</evidence>
<keyword evidence="1 7" id="KW-0596">Phosphopantetheine</keyword>
<dbReference type="Pfam" id="PF00550">
    <property type="entry name" value="PP-binding"/>
    <property type="match status" value="1"/>
</dbReference>
<dbReference type="AlphaFoldDB" id="A0A5N1IEZ7"/>
<name>A0A5N1IEZ7_LACJE</name>
<keyword evidence="3 7" id="KW-0597">Phosphoprotein</keyword>
<keyword evidence="7" id="KW-0963">Cytoplasm</keyword>
<keyword evidence="6 7" id="KW-0275">Fatty acid biosynthesis</keyword>
<comment type="PTM">
    <text evidence="9">4'-phosphopantetheine is transferred from CoA to a specific serine of apo-ACP by acpS.</text>
</comment>
<dbReference type="InterPro" id="IPR003231">
    <property type="entry name" value="ACP"/>
</dbReference>
<feature type="domain" description="Carrier" evidence="10">
    <location>
        <begin position="4"/>
        <end position="79"/>
    </location>
</feature>
<dbReference type="GO" id="GO:0000035">
    <property type="term" value="F:acyl binding"/>
    <property type="evidence" value="ECO:0007669"/>
    <property type="project" value="TreeGrafter"/>
</dbReference>
<dbReference type="GO" id="GO:0000036">
    <property type="term" value="F:acyl carrier activity"/>
    <property type="evidence" value="ECO:0007669"/>
    <property type="project" value="UniProtKB-UniRule"/>
</dbReference>
<comment type="subcellular location">
    <subcellularLocation>
        <location evidence="7">Cytoplasm</location>
    </subcellularLocation>
</comment>